<evidence type="ECO:0000256" key="1">
    <source>
        <dbReference type="SAM" id="SignalP"/>
    </source>
</evidence>
<reference evidence="3" key="1">
    <citation type="submission" date="2009-01" db="EMBL/GenBank/DDBJ databases">
        <title>Complete sequence of Anaeromyxobacter dehalogenans 2CP-1.</title>
        <authorList>
            <consortium name="US DOE Joint Genome Institute"/>
            <person name="Lucas S."/>
            <person name="Copeland A."/>
            <person name="Lapidus A."/>
            <person name="Glavina del Rio T."/>
            <person name="Dalin E."/>
            <person name="Tice H."/>
            <person name="Bruce D."/>
            <person name="Goodwin L."/>
            <person name="Pitluck S."/>
            <person name="Saunders E."/>
            <person name="Brettin T."/>
            <person name="Detter J.C."/>
            <person name="Han C."/>
            <person name="Larimer F."/>
            <person name="Land M."/>
            <person name="Hauser L."/>
            <person name="Kyrpides N."/>
            <person name="Ovchinnikova G."/>
            <person name="Beliaev A.S."/>
            <person name="Richardson P."/>
        </authorList>
    </citation>
    <scope>NUCLEOTIDE SEQUENCE</scope>
    <source>
        <strain evidence="3">2CP-1</strain>
    </source>
</reference>
<evidence type="ECO:0000313" key="3">
    <source>
        <dbReference type="EMBL" id="ACL65275.1"/>
    </source>
</evidence>
<keyword evidence="4" id="KW-1185">Reference proteome</keyword>
<sequence>MRGMPALALAALLALAGAAPAAAPAGFQALEPGLELGHFDGPPGVAGDGKIVVVRIDPARFELRLLNASAPGHGGLLTARAWAERAGASAAINASMYQEDFRTSVSLMRTREHVNQRRVSRDRTVLAFDPLERGLPAVRMIDRDCEDLDGALRGYGAAVQSIRMVSCQRKNVWAPSARRTSAAAVGVDGKGRVLFIHARSPWPVHELVNALLALPLDLRQAMYVEGGPEAQLFVRGGGRELERVGAFEAAPAADNRDAWPVPNVIAAVRRR</sequence>
<proteinExistence type="predicted"/>
<keyword evidence="1" id="KW-0732">Signal</keyword>
<dbReference type="HOGENOM" id="CLU_071504_0_0_7"/>
<dbReference type="InterPro" id="IPR018711">
    <property type="entry name" value="NAGPA"/>
</dbReference>
<organism evidence="3 4">
    <name type="scientific">Anaeromyxobacter dehalogenans (strain ATCC BAA-258 / DSM 21875 / 2CP-1)</name>
    <dbReference type="NCBI Taxonomy" id="455488"/>
    <lineage>
        <taxon>Bacteria</taxon>
        <taxon>Pseudomonadati</taxon>
        <taxon>Myxococcota</taxon>
        <taxon>Myxococcia</taxon>
        <taxon>Myxococcales</taxon>
        <taxon>Cystobacterineae</taxon>
        <taxon>Anaeromyxobacteraceae</taxon>
        <taxon>Anaeromyxobacter</taxon>
    </lineage>
</organism>
<dbReference type="Proteomes" id="UP000007089">
    <property type="component" value="Chromosome"/>
</dbReference>
<dbReference type="KEGG" id="acp:A2cp1_1933"/>
<dbReference type="AlphaFoldDB" id="B8J785"/>
<gene>
    <name evidence="3" type="ordered locus">A2cp1_1933</name>
</gene>
<feature type="chain" id="PRO_5002874759" description="Phosphodiester glycosidase domain-containing protein" evidence="1">
    <location>
        <begin position="22"/>
        <end position="271"/>
    </location>
</feature>
<name>B8J785_ANAD2</name>
<accession>B8J785</accession>
<feature type="signal peptide" evidence="1">
    <location>
        <begin position="1"/>
        <end position="21"/>
    </location>
</feature>
<feature type="domain" description="Phosphodiester glycosidase" evidence="2">
    <location>
        <begin position="87"/>
        <end position="266"/>
    </location>
</feature>
<dbReference type="Pfam" id="PF09992">
    <property type="entry name" value="NAGPA"/>
    <property type="match status" value="1"/>
</dbReference>
<evidence type="ECO:0000259" key="2">
    <source>
        <dbReference type="Pfam" id="PF09992"/>
    </source>
</evidence>
<evidence type="ECO:0000313" key="4">
    <source>
        <dbReference type="Proteomes" id="UP000007089"/>
    </source>
</evidence>
<protein>
    <recommendedName>
        <fullName evidence="2">Phosphodiester glycosidase domain-containing protein</fullName>
    </recommendedName>
</protein>
<dbReference type="EMBL" id="CP001359">
    <property type="protein sequence ID" value="ACL65275.1"/>
    <property type="molecule type" value="Genomic_DNA"/>
</dbReference>